<gene>
    <name evidence="1" type="ORF">Tci_040590</name>
</gene>
<evidence type="ECO:0000313" key="1">
    <source>
        <dbReference type="EMBL" id="GEU68612.1"/>
    </source>
</evidence>
<sequence>MNTLFLDEYESSSLALHREERCEEEDKIRSLETRSKYDTDEEVNKQELEAYYMYMAKIQEILTVDFGPTYNAKTLEKVHTNNDYNVFATEALHFEHLESINDTYVVKEVDSNVIPDSSDMCYNEEKADQNAEEPEDEHALLASLIANLKTRC</sequence>
<comment type="caution">
    <text evidence="1">The sequence shown here is derived from an EMBL/GenBank/DDBJ whole genome shotgun (WGS) entry which is preliminary data.</text>
</comment>
<organism evidence="1">
    <name type="scientific">Tanacetum cinerariifolium</name>
    <name type="common">Dalmatian daisy</name>
    <name type="synonym">Chrysanthemum cinerariifolium</name>
    <dbReference type="NCBI Taxonomy" id="118510"/>
    <lineage>
        <taxon>Eukaryota</taxon>
        <taxon>Viridiplantae</taxon>
        <taxon>Streptophyta</taxon>
        <taxon>Embryophyta</taxon>
        <taxon>Tracheophyta</taxon>
        <taxon>Spermatophyta</taxon>
        <taxon>Magnoliopsida</taxon>
        <taxon>eudicotyledons</taxon>
        <taxon>Gunneridae</taxon>
        <taxon>Pentapetalae</taxon>
        <taxon>asterids</taxon>
        <taxon>campanulids</taxon>
        <taxon>Asterales</taxon>
        <taxon>Asteraceae</taxon>
        <taxon>Asteroideae</taxon>
        <taxon>Anthemideae</taxon>
        <taxon>Anthemidinae</taxon>
        <taxon>Tanacetum</taxon>
    </lineage>
</organism>
<protein>
    <submittedName>
        <fullName evidence="1">Uncharacterized protein</fullName>
    </submittedName>
</protein>
<dbReference type="AlphaFoldDB" id="A0A6L2M7L2"/>
<dbReference type="EMBL" id="BKCJ010005782">
    <property type="protein sequence ID" value="GEU68612.1"/>
    <property type="molecule type" value="Genomic_DNA"/>
</dbReference>
<name>A0A6L2M7L2_TANCI</name>
<reference evidence="1" key="1">
    <citation type="journal article" date="2019" name="Sci. Rep.">
        <title>Draft genome of Tanacetum cinerariifolium, the natural source of mosquito coil.</title>
        <authorList>
            <person name="Yamashiro T."/>
            <person name="Shiraishi A."/>
            <person name="Satake H."/>
            <person name="Nakayama K."/>
        </authorList>
    </citation>
    <scope>NUCLEOTIDE SEQUENCE</scope>
</reference>
<proteinExistence type="predicted"/>
<accession>A0A6L2M7L2</accession>